<evidence type="ECO:0000313" key="2">
    <source>
        <dbReference type="EMBL" id="CAF9941936.1"/>
    </source>
</evidence>
<proteinExistence type="predicted"/>
<feature type="signal peptide" evidence="1">
    <location>
        <begin position="1"/>
        <end position="32"/>
    </location>
</feature>
<dbReference type="Proteomes" id="UP000664203">
    <property type="component" value="Unassembled WGS sequence"/>
</dbReference>
<dbReference type="EMBL" id="CAJPDR010000701">
    <property type="protein sequence ID" value="CAF9941936.1"/>
    <property type="molecule type" value="Genomic_DNA"/>
</dbReference>
<keyword evidence="3" id="KW-1185">Reference proteome</keyword>
<accession>A0A8H3J730</accession>
<keyword evidence="1" id="KW-0732">Signal</keyword>
<name>A0A8H3J730_9LECA</name>
<reference evidence="2" key="1">
    <citation type="submission" date="2021-03" db="EMBL/GenBank/DDBJ databases">
        <authorList>
            <person name="Tagirdzhanova G."/>
        </authorList>
    </citation>
    <scope>NUCLEOTIDE SEQUENCE</scope>
</reference>
<dbReference type="AlphaFoldDB" id="A0A8H3J730"/>
<organism evidence="2 3">
    <name type="scientific">Alectoria fallacina</name>
    <dbReference type="NCBI Taxonomy" id="1903189"/>
    <lineage>
        <taxon>Eukaryota</taxon>
        <taxon>Fungi</taxon>
        <taxon>Dikarya</taxon>
        <taxon>Ascomycota</taxon>
        <taxon>Pezizomycotina</taxon>
        <taxon>Lecanoromycetes</taxon>
        <taxon>OSLEUM clade</taxon>
        <taxon>Lecanoromycetidae</taxon>
        <taxon>Lecanorales</taxon>
        <taxon>Lecanorineae</taxon>
        <taxon>Parmeliaceae</taxon>
        <taxon>Alectoria</taxon>
    </lineage>
</organism>
<evidence type="ECO:0000313" key="3">
    <source>
        <dbReference type="Proteomes" id="UP000664203"/>
    </source>
</evidence>
<evidence type="ECO:0008006" key="4">
    <source>
        <dbReference type="Google" id="ProtNLM"/>
    </source>
</evidence>
<feature type="chain" id="PRO_5034970046" description="DOMON domain-containing protein" evidence="1">
    <location>
        <begin position="33"/>
        <end position="227"/>
    </location>
</feature>
<gene>
    <name evidence="2" type="ORF">ALECFALPRED_009424</name>
</gene>
<protein>
    <recommendedName>
        <fullName evidence="4">DOMON domain-containing protein</fullName>
    </recommendedName>
</protein>
<comment type="caution">
    <text evidence="2">The sequence shown here is derived from an EMBL/GenBank/DDBJ whole genome shotgun (WGS) entry which is preliminary data.</text>
</comment>
<dbReference type="OrthoDB" id="5420354at2759"/>
<sequence length="227" mass="24598">MPMLDHLFPSTSITLVLTTLLLLLQHLPLTCSQSASQFNSPTSSLPATSTPTVYPSYNFTYPTLVDSYDSGIQVSFKDTVDVSWVANGLQHDPELQIQCWVRNDSSSFIYYETNPSYTHDLITSSSPSVPSYPLPLAPYRQYSPCHLRLLDSTQDSDSVASVAIFISQETNASTHGVTWSVDNAAPQVAVDAGVATATSGSAGMDHRGVRGVMWMWVGLIGVVMALS</sequence>
<evidence type="ECO:0000256" key="1">
    <source>
        <dbReference type="SAM" id="SignalP"/>
    </source>
</evidence>